<dbReference type="AlphaFoldDB" id="A0A4S2D4G1"/>
<dbReference type="EMBL" id="SRYW01000004">
    <property type="protein sequence ID" value="TGY35214.1"/>
    <property type="molecule type" value="Genomic_DNA"/>
</dbReference>
<gene>
    <name evidence="1" type="ORF">E5352_05700</name>
</gene>
<comment type="caution">
    <text evidence="1">The sequence shown here is derived from an EMBL/GenBank/DDBJ whole genome shotgun (WGS) entry which is preliminary data.</text>
</comment>
<evidence type="ECO:0000313" key="2">
    <source>
        <dbReference type="Proteomes" id="UP000306631"/>
    </source>
</evidence>
<proteinExistence type="predicted"/>
<reference evidence="1 2" key="1">
    <citation type="submission" date="2019-04" db="EMBL/GenBank/DDBJ databases">
        <title>Microbes associate with the intestines of laboratory mice.</title>
        <authorList>
            <person name="Navarre W."/>
            <person name="Wong E."/>
            <person name="Huang K."/>
            <person name="Tropini C."/>
            <person name="Ng K."/>
            <person name="Yu B."/>
        </authorList>
    </citation>
    <scope>NUCLEOTIDE SEQUENCE [LARGE SCALE GENOMIC DNA]</scope>
    <source>
        <strain evidence="1 2">NM62_B4-13</strain>
    </source>
</reference>
<organism evidence="1 2">
    <name type="scientific">Stenotrophomonas maltophilia</name>
    <name type="common">Pseudomonas maltophilia</name>
    <name type="synonym">Xanthomonas maltophilia</name>
    <dbReference type="NCBI Taxonomy" id="40324"/>
    <lineage>
        <taxon>Bacteria</taxon>
        <taxon>Pseudomonadati</taxon>
        <taxon>Pseudomonadota</taxon>
        <taxon>Gammaproteobacteria</taxon>
        <taxon>Lysobacterales</taxon>
        <taxon>Lysobacteraceae</taxon>
        <taxon>Stenotrophomonas</taxon>
        <taxon>Stenotrophomonas maltophilia group</taxon>
    </lineage>
</organism>
<name>A0A4S2D4G1_STEMA</name>
<dbReference type="Proteomes" id="UP000306631">
    <property type="component" value="Unassembled WGS sequence"/>
</dbReference>
<evidence type="ECO:0000313" key="1">
    <source>
        <dbReference type="EMBL" id="TGY35214.1"/>
    </source>
</evidence>
<sequence>MNTEHIEKFVNAIACDLEEGGFRQVSGTTLRRSLTEGVVSALPLLADTGIPASQPAELAEQQGDVREQFEAWAKGRDLTPDTWGVSSYVSPHVDNDWDVWRAAWKVLATTGKQQTGHVLENARITMSEDDFTRMVEGEAGEHGEMLEDGGPFSGWCFSCEELIEFSRGIINAWGMERRAQEAVFAAIGEQQIGEIQGDALLKLADKWDHAKQVPRYVDNDGVHSCSDELRALASRQPGTQEPVEMTAEFTDTGRAAIAWVLWHHQGGSSPVGQPLRFALGMGQHDRMTDQQIAEAKRFAAWAGATTESFHRRSPAQGIDMGQFNALAALANAIVHHRGESPMKNGVFAEAERLLALIGQRDAAPGVE</sequence>
<accession>A0A4S2D4G1</accession>
<protein>
    <submittedName>
        <fullName evidence="1">Uncharacterized protein</fullName>
    </submittedName>
</protein>
<dbReference type="RefSeq" id="WP_136003843.1">
    <property type="nucleotide sequence ID" value="NZ_SRYW01000004.1"/>
</dbReference>